<organism evidence="5 6">
    <name type="scientific">Erysipelothrix larvae</name>
    <dbReference type="NCBI Taxonomy" id="1514105"/>
    <lineage>
        <taxon>Bacteria</taxon>
        <taxon>Bacillati</taxon>
        <taxon>Bacillota</taxon>
        <taxon>Erysipelotrichia</taxon>
        <taxon>Erysipelotrichales</taxon>
        <taxon>Erysipelotrichaceae</taxon>
        <taxon>Erysipelothrix</taxon>
    </lineage>
</organism>
<accession>A0A0X8GYV7</accession>
<dbReference type="EMBL" id="CP013213">
    <property type="protein sequence ID" value="AMC92935.1"/>
    <property type="molecule type" value="Genomic_DNA"/>
</dbReference>
<gene>
    <name evidence="5" type="ORF">AOC36_02720</name>
</gene>
<proteinExistence type="predicted"/>
<dbReference type="PANTHER" id="PTHR46470">
    <property type="entry name" value="N-ACYLNEURAMINATE-9-PHOSPHATASE"/>
    <property type="match status" value="1"/>
</dbReference>
<sequence length="102" mass="11578">MGLEARLHAFKIRTYFECVISSSDVGFNKPQREIFEYALKISGCDPQDAVYVGDRYDNDSLLSKQLGFTTVHFLNGLGKHQPITKMQSDDTIESLTQLLDLF</sequence>
<protein>
    <recommendedName>
        <fullName evidence="7">HAD family hydrolase</fullName>
    </recommendedName>
</protein>
<evidence type="ECO:0000256" key="2">
    <source>
        <dbReference type="ARBA" id="ARBA00022723"/>
    </source>
</evidence>
<dbReference type="InterPro" id="IPR051400">
    <property type="entry name" value="HAD-like_hydrolase"/>
</dbReference>
<evidence type="ECO:0000256" key="4">
    <source>
        <dbReference type="ARBA" id="ARBA00022842"/>
    </source>
</evidence>
<evidence type="ECO:0000256" key="1">
    <source>
        <dbReference type="ARBA" id="ARBA00001946"/>
    </source>
</evidence>
<dbReference type="InterPro" id="IPR006439">
    <property type="entry name" value="HAD-SF_hydro_IA"/>
</dbReference>
<reference evidence="5 6" key="1">
    <citation type="submission" date="2015-10" db="EMBL/GenBank/DDBJ databases">
        <title>Erysipelothrix larvae sp. LV19 isolated from the larval gut of the rhinoceros beetle, Trypoxylus dichotomus.</title>
        <authorList>
            <person name="Lim S."/>
            <person name="Kim B.-C."/>
        </authorList>
    </citation>
    <scope>NUCLEOTIDE SEQUENCE [LARGE SCALE GENOMIC DNA]</scope>
    <source>
        <strain evidence="5 6">LV19</strain>
    </source>
</reference>
<dbReference type="RefSeq" id="WP_067631113.1">
    <property type="nucleotide sequence ID" value="NZ_CP013213.1"/>
</dbReference>
<dbReference type="AlphaFoldDB" id="A0A0X8GYV7"/>
<name>A0A0X8GYV7_9FIRM</name>
<dbReference type="STRING" id="1514105.AOC36_02720"/>
<dbReference type="Pfam" id="PF13419">
    <property type="entry name" value="HAD_2"/>
    <property type="match status" value="1"/>
</dbReference>
<dbReference type="GO" id="GO:0044281">
    <property type="term" value="P:small molecule metabolic process"/>
    <property type="evidence" value="ECO:0007669"/>
    <property type="project" value="UniProtKB-ARBA"/>
</dbReference>
<dbReference type="InterPro" id="IPR036412">
    <property type="entry name" value="HAD-like_sf"/>
</dbReference>
<dbReference type="Proteomes" id="UP000063781">
    <property type="component" value="Chromosome"/>
</dbReference>
<evidence type="ECO:0000313" key="6">
    <source>
        <dbReference type="Proteomes" id="UP000063781"/>
    </source>
</evidence>
<evidence type="ECO:0000256" key="3">
    <source>
        <dbReference type="ARBA" id="ARBA00022801"/>
    </source>
</evidence>
<dbReference type="InterPro" id="IPR041492">
    <property type="entry name" value="HAD_2"/>
</dbReference>
<evidence type="ECO:0008006" key="7">
    <source>
        <dbReference type="Google" id="ProtNLM"/>
    </source>
</evidence>
<dbReference type="InterPro" id="IPR023214">
    <property type="entry name" value="HAD_sf"/>
</dbReference>
<comment type="cofactor">
    <cofactor evidence="1">
        <name>Mg(2+)</name>
        <dbReference type="ChEBI" id="CHEBI:18420"/>
    </cofactor>
</comment>
<keyword evidence="2" id="KW-0479">Metal-binding</keyword>
<keyword evidence="4" id="KW-0460">Magnesium</keyword>
<dbReference type="NCBIfam" id="TIGR01549">
    <property type="entry name" value="HAD-SF-IA-v1"/>
    <property type="match status" value="1"/>
</dbReference>
<dbReference type="KEGG" id="erl:AOC36_02720"/>
<dbReference type="OrthoDB" id="9802350at2"/>
<dbReference type="GO" id="GO:0046872">
    <property type="term" value="F:metal ion binding"/>
    <property type="evidence" value="ECO:0007669"/>
    <property type="project" value="UniProtKB-KW"/>
</dbReference>
<dbReference type="PANTHER" id="PTHR46470:SF2">
    <property type="entry name" value="GLYCERALDEHYDE 3-PHOSPHATE PHOSPHATASE"/>
    <property type="match status" value="1"/>
</dbReference>
<keyword evidence="3" id="KW-0378">Hydrolase</keyword>
<evidence type="ECO:0000313" key="5">
    <source>
        <dbReference type="EMBL" id="AMC92935.1"/>
    </source>
</evidence>
<dbReference type="SUPFAM" id="SSF56784">
    <property type="entry name" value="HAD-like"/>
    <property type="match status" value="1"/>
</dbReference>
<dbReference type="GO" id="GO:0016791">
    <property type="term" value="F:phosphatase activity"/>
    <property type="evidence" value="ECO:0007669"/>
    <property type="project" value="TreeGrafter"/>
</dbReference>
<keyword evidence="6" id="KW-1185">Reference proteome</keyword>
<dbReference type="Gene3D" id="3.40.50.1000">
    <property type="entry name" value="HAD superfamily/HAD-like"/>
    <property type="match status" value="1"/>
</dbReference>